<organism evidence="1 2">
    <name type="scientific">Candidatus Magnetobacterium bavaricum</name>
    <dbReference type="NCBI Taxonomy" id="29290"/>
    <lineage>
        <taxon>Bacteria</taxon>
        <taxon>Pseudomonadati</taxon>
        <taxon>Nitrospirota</taxon>
        <taxon>Thermodesulfovibrionia</taxon>
        <taxon>Thermodesulfovibrionales</taxon>
        <taxon>Candidatus Magnetobacteriaceae</taxon>
        <taxon>Candidatus Magnetobacterium</taxon>
    </lineage>
</organism>
<dbReference type="SUPFAM" id="SSF51726">
    <property type="entry name" value="UROD/MetE-like"/>
    <property type="match status" value="1"/>
</dbReference>
<dbReference type="EMBL" id="LACI01001250">
    <property type="protein sequence ID" value="KJU84889.1"/>
    <property type="molecule type" value="Genomic_DNA"/>
</dbReference>
<proteinExistence type="predicted"/>
<dbReference type="Proteomes" id="UP000033423">
    <property type="component" value="Unassembled WGS sequence"/>
</dbReference>
<protein>
    <recommendedName>
        <fullName evidence="3">Methionine synthase</fullName>
    </recommendedName>
</protein>
<dbReference type="InterPro" id="IPR038071">
    <property type="entry name" value="UROD/MetE-like_sf"/>
</dbReference>
<sequence length="341" mass="38274">MSLRFATTGIGSLPHEDIRRACTLILDNCTIPFWPQFPKLAFEQGMVAQFTEGFPALRVDSQRERIWIDRQDVDAIARFYETCIDNASIPISPAWATGFGALEGFLTGRRLPVLKGHVTGPLTFTLGIKDNSGKYIYYDEELREIALMLLVAKARWQIQSLKRFADRVIVFIDEPMLSALGSSAYIGVSTEDASSLLRRMIQEIRGAGAMTAIHCCGNADWEMVFDTTVDIVNFDAYAYFDTLNLYHERIAQHISGGGFLAWGIVPTLTIDDIRREDFDSIAERFTERFERLAAEIGIEALAEHSLLTPSCGAGILDVEMAEKVFHILGRLRQYLIERFGG</sequence>
<comment type="caution">
    <text evidence="1">The sequence shown here is derived from an EMBL/GenBank/DDBJ whole genome shotgun (WGS) entry which is preliminary data.</text>
</comment>
<evidence type="ECO:0000313" key="2">
    <source>
        <dbReference type="Proteomes" id="UP000033423"/>
    </source>
</evidence>
<reference evidence="1 2" key="1">
    <citation type="submission" date="2015-02" db="EMBL/GenBank/DDBJ databases">
        <title>Single-cell genomics of uncultivated deep-branching MTB reveals a conserved set of magnetosome genes.</title>
        <authorList>
            <person name="Kolinko S."/>
            <person name="Richter M."/>
            <person name="Glockner F.O."/>
            <person name="Brachmann A."/>
            <person name="Schuler D."/>
        </authorList>
    </citation>
    <scope>NUCLEOTIDE SEQUENCE [LARGE SCALE GENOMIC DNA]</scope>
    <source>
        <strain evidence="1">TM-1</strain>
    </source>
</reference>
<dbReference type="Gene3D" id="3.20.20.210">
    <property type="match status" value="1"/>
</dbReference>
<name>A0A0F3GSI7_9BACT</name>
<dbReference type="AlphaFoldDB" id="A0A0F3GSI7"/>
<evidence type="ECO:0000313" key="1">
    <source>
        <dbReference type="EMBL" id="KJU84889.1"/>
    </source>
</evidence>
<accession>A0A0F3GSI7</accession>
<gene>
    <name evidence="1" type="ORF">MBAV_002918</name>
</gene>
<evidence type="ECO:0008006" key="3">
    <source>
        <dbReference type="Google" id="ProtNLM"/>
    </source>
</evidence>
<keyword evidence="2" id="KW-1185">Reference proteome</keyword>